<dbReference type="EMBL" id="BAAADD010000004">
    <property type="protein sequence ID" value="GAA0569861.1"/>
    <property type="molecule type" value="Genomic_DNA"/>
</dbReference>
<evidence type="ECO:0000256" key="3">
    <source>
        <dbReference type="ARBA" id="ARBA00023125"/>
    </source>
</evidence>
<keyword evidence="2" id="KW-0805">Transcription regulation</keyword>
<dbReference type="SUPFAM" id="SSF53822">
    <property type="entry name" value="Periplasmic binding protein-like I"/>
    <property type="match status" value="1"/>
</dbReference>
<dbReference type="InterPro" id="IPR000843">
    <property type="entry name" value="HTH_LacI"/>
</dbReference>
<organism evidence="6 7">
    <name type="scientific">Rhizomicrobium electricum</name>
    <dbReference type="NCBI Taxonomy" id="480070"/>
    <lineage>
        <taxon>Bacteria</taxon>
        <taxon>Pseudomonadati</taxon>
        <taxon>Pseudomonadota</taxon>
        <taxon>Alphaproteobacteria</taxon>
        <taxon>Micropepsales</taxon>
        <taxon>Micropepsaceae</taxon>
        <taxon>Rhizomicrobium</taxon>
    </lineage>
</organism>
<dbReference type="SUPFAM" id="SSF47413">
    <property type="entry name" value="lambda repressor-like DNA-binding domains"/>
    <property type="match status" value="1"/>
</dbReference>
<dbReference type="PANTHER" id="PTHR30146:SF148">
    <property type="entry name" value="HTH-TYPE TRANSCRIPTIONAL REPRESSOR PURR-RELATED"/>
    <property type="match status" value="1"/>
</dbReference>
<dbReference type="InterPro" id="IPR010982">
    <property type="entry name" value="Lambda_DNA-bd_dom_sf"/>
</dbReference>
<dbReference type="InterPro" id="IPR028082">
    <property type="entry name" value="Peripla_BP_I"/>
</dbReference>
<evidence type="ECO:0000256" key="4">
    <source>
        <dbReference type="ARBA" id="ARBA00023163"/>
    </source>
</evidence>
<dbReference type="GO" id="GO:0003677">
    <property type="term" value="F:DNA binding"/>
    <property type="evidence" value="ECO:0007669"/>
    <property type="project" value="UniProtKB-KW"/>
</dbReference>
<reference evidence="6 7" key="1">
    <citation type="journal article" date="2019" name="Int. J. Syst. Evol. Microbiol.">
        <title>The Global Catalogue of Microorganisms (GCM) 10K type strain sequencing project: providing services to taxonomists for standard genome sequencing and annotation.</title>
        <authorList>
            <consortium name="The Broad Institute Genomics Platform"/>
            <consortium name="The Broad Institute Genome Sequencing Center for Infectious Disease"/>
            <person name="Wu L."/>
            <person name="Ma J."/>
        </authorList>
    </citation>
    <scope>NUCLEOTIDE SEQUENCE [LARGE SCALE GENOMIC DNA]</scope>
    <source>
        <strain evidence="6 7">JCM 15089</strain>
    </source>
</reference>
<evidence type="ECO:0000259" key="5">
    <source>
        <dbReference type="PROSITE" id="PS50932"/>
    </source>
</evidence>
<accession>A0ABN1EML2</accession>
<proteinExistence type="predicted"/>
<evidence type="ECO:0000313" key="6">
    <source>
        <dbReference type="EMBL" id="GAA0569861.1"/>
    </source>
</evidence>
<name>A0ABN1EML2_9PROT</name>
<evidence type="ECO:0000256" key="1">
    <source>
        <dbReference type="ARBA" id="ARBA00022491"/>
    </source>
</evidence>
<dbReference type="Pfam" id="PF13377">
    <property type="entry name" value="Peripla_BP_3"/>
    <property type="match status" value="1"/>
</dbReference>
<evidence type="ECO:0000256" key="2">
    <source>
        <dbReference type="ARBA" id="ARBA00023015"/>
    </source>
</evidence>
<dbReference type="InterPro" id="IPR046335">
    <property type="entry name" value="LacI/GalR-like_sensor"/>
</dbReference>
<comment type="caution">
    <text evidence="6">The sequence shown here is derived from an EMBL/GenBank/DDBJ whole genome shotgun (WGS) entry which is preliminary data.</text>
</comment>
<protein>
    <submittedName>
        <fullName evidence="6">LacI family DNA-binding transcriptional regulator</fullName>
    </submittedName>
</protein>
<dbReference type="Gene3D" id="3.40.50.2300">
    <property type="match status" value="2"/>
</dbReference>
<keyword evidence="3 6" id="KW-0238">DNA-binding</keyword>
<dbReference type="PROSITE" id="PS00356">
    <property type="entry name" value="HTH_LACI_1"/>
    <property type="match status" value="1"/>
</dbReference>
<dbReference type="PANTHER" id="PTHR30146">
    <property type="entry name" value="LACI-RELATED TRANSCRIPTIONAL REPRESSOR"/>
    <property type="match status" value="1"/>
</dbReference>
<feature type="domain" description="HTH lacI-type" evidence="5">
    <location>
        <begin position="2"/>
        <end position="56"/>
    </location>
</feature>
<sequence length="346" mass="36725">MATIKDVARRAGVGVGTASRAIAGNGPISAKAAARVQKAVEELNFRPSHAARVLQKGQSQTVGVFVPLIQGSFYTPILHSIYTALRATGRHMVVDFGQTLETERQDALSGAEFLTDRGCDGLIVMGTRLKPKDGEKLMALQPKTVVLNRSLPGFLDHCFNPDHRTAGALAAETLYEAGHRGMAVIEGPETSPDNVARMKGFYDALAAHGIDVAAIPRVNGDFSPAAGAAGVRTLLEGGMNFTALFCANDESAMGALAALQQMGVSVPQDLSVMGYDGIDLAGFSVPPLTTVKVPWQDIVRNALNHLLNLCYDDGQTVVRDLPAEVVWRGSVARISAKAPRSPRRSL</sequence>
<dbReference type="Gene3D" id="1.10.260.40">
    <property type="entry name" value="lambda repressor-like DNA-binding domains"/>
    <property type="match status" value="1"/>
</dbReference>
<gene>
    <name evidence="6" type="ORF">GCM10008942_18250</name>
</gene>
<dbReference type="Pfam" id="PF00356">
    <property type="entry name" value="LacI"/>
    <property type="match status" value="1"/>
</dbReference>
<keyword evidence="7" id="KW-1185">Reference proteome</keyword>
<dbReference type="PROSITE" id="PS50932">
    <property type="entry name" value="HTH_LACI_2"/>
    <property type="match status" value="1"/>
</dbReference>
<evidence type="ECO:0000313" key="7">
    <source>
        <dbReference type="Proteomes" id="UP001499951"/>
    </source>
</evidence>
<keyword evidence="4" id="KW-0804">Transcription</keyword>
<dbReference type="CDD" id="cd01392">
    <property type="entry name" value="HTH_LacI"/>
    <property type="match status" value="1"/>
</dbReference>
<keyword evidence="1" id="KW-0678">Repressor</keyword>
<dbReference type="Proteomes" id="UP001499951">
    <property type="component" value="Unassembled WGS sequence"/>
</dbReference>
<dbReference type="SMART" id="SM00354">
    <property type="entry name" value="HTH_LACI"/>
    <property type="match status" value="1"/>
</dbReference>
<dbReference type="RefSeq" id="WP_166929515.1">
    <property type="nucleotide sequence ID" value="NZ_BAAADD010000004.1"/>
</dbReference>